<feature type="binding site" evidence="17">
    <location>
        <position position="440"/>
    </location>
    <ligand>
        <name>AMP</name>
        <dbReference type="ChEBI" id="CHEBI:456215"/>
    </ligand>
</feature>
<feature type="domain" description="YjeF C-terminal" evidence="20">
    <location>
        <begin position="226"/>
        <end position="501"/>
    </location>
</feature>
<feature type="binding site" evidence="18">
    <location>
        <begin position="129"/>
        <end position="135"/>
    </location>
    <ligand>
        <name>(6S)-NADPHX</name>
        <dbReference type="ChEBI" id="CHEBI:64076"/>
    </ligand>
</feature>
<proteinExistence type="inferred from homology"/>
<dbReference type="RefSeq" id="WP_161073501.1">
    <property type="nucleotide sequence ID" value="NZ_WWCU01000020.1"/>
</dbReference>
<keyword evidence="9 18" id="KW-0630">Potassium</keyword>
<keyword evidence="7 17" id="KW-0067">ATP-binding</keyword>
<dbReference type="NCBIfam" id="TIGR00196">
    <property type="entry name" value="yjeF_cterm"/>
    <property type="match status" value="1"/>
</dbReference>
<comment type="catalytic activity">
    <reaction evidence="1 18 19">
        <text>(6R)-NADHX = (6S)-NADHX</text>
        <dbReference type="Rhea" id="RHEA:32215"/>
        <dbReference type="ChEBI" id="CHEBI:64074"/>
        <dbReference type="ChEBI" id="CHEBI:64075"/>
        <dbReference type="EC" id="5.1.99.6"/>
    </reaction>
</comment>
<dbReference type="InterPro" id="IPR004443">
    <property type="entry name" value="YjeF_N_dom"/>
</dbReference>
<feature type="binding site" evidence="18">
    <location>
        <begin position="59"/>
        <end position="63"/>
    </location>
    <ligand>
        <name>(6S)-NADPHX</name>
        <dbReference type="ChEBI" id="CHEBI:64076"/>
    </ligand>
</feature>
<dbReference type="HAMAP" id="MF_01966">
    <property type="entry name" value="NADHX_epimerase"/>
    <property type="match status" value="1"/>
</dbReference>
<comment type="function">
    <text evidence="14 19">Bifunctional enzyme that catalyzes the epimerization of the S- and R-forms of NAD(P)HX and the dehydration of the S-form of NAD(P)HX at the expense of ADP, which is converted to AMP. This allows the repair of both epimers of NAD(P)HX, a damaged form of NAD(P)H that is a result of enzymatic or heat-dependent hydration.</text>
</comment>
<evidence type="ECO:0000256" key="6">
    <source>
        <dbReference type="ARBA" id="ARBA00022741"/>
    </source>
</evidence>
<dbReference type="PROSITE" id="PS51385">
    <property type="entry name" value="YJEF_N"/>
    <property type="match status" value="1"/>
</dbReference>
<dbReference type="EC" id="5.1.99.6" evidence="19"/>
<feature type="binding site" evidence="18">
    <location>
        <position position="60"/>
    </location>
    <ligand>
        <name>K(+)</name>
        <dbReference type="ChEBI" id="CHEBI:29103"/>
    </ligand>
</feature>
<dbReference type="SUPFAM" id="SSF64153">
    <property type="entry name" value="YjeF N-terminal domain-like"/>
    <property type="match status" value="1"/>
</dbReference>
<comment type="similarity">
    <text evidence="17">Belongs to the NnrD/CARKD family.</text>
</comment>
<feature type="binding site" evidence="17">
    <location>
        <position position="315"/>
    </location>
    <ligand>
        <name>(6S)-NADPHX</name>
        <dbReference type="ChEBI" id="CHEBI:64076"/>
    </ligand>
</feature>
<evidence type="ECO:0000256" key="15">
    <source>
        <dbReference type="ARBA" id="ARBA00048238"/>
    </source>
</evidence>
<evidence type="ECO:0000256" key="13">
    <source>
        <dbReference type="ARBA" id="ARBA00023268"/>
    </source>
</evidence>
<evidence type="ECO:0000256" key="12">
    <source>
        <dbReference type="ARBA" id="ARBA00023239"/>
    </source>
</evidence>
<comment type="cofactor">
    <cofactor evidence="18 19">
        <name>K(+)</name>
        <dbReference type="ChEBI" id="CHEBI:29103"/>
    </cofactor>
    <text evidence="18 19">Binds 1 potassium ion per subunit.</text>
</comment>
<dbReference type="GO" id="GO:0005524">
    <property type="term" value="F:ATP binding"/>
    <property type="evidence" value="ECO:0007669"/>
    <property type="project" value="UniProtKB-UniRule"/>
</dbReference>
<comment type="catalytic activity">
    <reaction evidence="16 17 19">
        <text>(6S)-NADPHX + ADP = AMP + phosphate + NADPH + H(+)</text>
        <dbReference type="Rhea" id="RHEA:32235"/>
        <dbReference type="ChEBI" id="CHEBI:15378"/>
        <dbReference type="ChEBI" id="CHEBI:43474"/>
        <dbReference type="ChEBI" id="CHEBI:57783"/>
        <dbReference type="ChEBI" id="CHEBI:64076"/>
        <dbReference type="ChEBI" id="CHEBI:456215"/>
        <dbReference type="ChEBI" id="CHEBI:456216"/>
        <dbReference type="EC" id="4.2.1.136"/>
    </reaction>
</comment>
<comment type="function">
    <text evidence="17">Catalyzes the dehydration of the S-form of NAD(P)HX at the expense of ADP, which is converted to AMP. Together with NAD(P)HX epimerase, which catalyzes the epimerization of the S- and R-forms, the enzyme allows the repair of both epimers of NAD(P)HX, a damaged form of NAD(P)H that is a result of enzymatic or heat-dependent hydration.</text>
</comment>
<comment type="function">
    <text evidence="18">Catalyzes the epimerization of the S- and R-forms of NAD(P)HX, a damaged form of NAD(P)H that is a result of enzymatic or heat-dependent hydration. This is a prerequisite for the S-specific NAD(P)H-hydrate dehydratase to allow the repair of both epimers of NAD(P)HX.</text>
</comment>
<dbReference type="GO" id="GO:0046496">
    <property type="term" value="P:nicotinamide nucleotide metabolic process"/>
    <property type="evidence" value="ECO:0007669"/>
    <property type="project" value="UniProtKB-UniRule"/>
</dbReference>
<dbReference type="InterPro" id="IPR000631">
    <property type="entry name" value="CARKD"/>
</dbReference>
<evidence type="ECO:0000259" key="21">
    <source>
        <dbReference type="PROSITE" id="PS51385"/>
    </source>
</evidence>
<dbReference type="Gene3D" id="3.40.1190.20">
    <property type="match status" value="1"/>
</dbReference>
<comment type="similarity">
    <text evidence="3 19">In the N-terminal section; belongs to the NnrE/AIBP family.</text>
</comment>
<reference evidence="22 23" key="1">
    <citation type="submission" date="2019-12" db="EMBL/GenBank/DDBJ databases">
        <title>Novel species isolated from a subtropical stream in China.</title>
        <authorList>
            <person name="Lu H."/>
        </authorList>
    </citation>
    <scope>NUCLEOTIDE SEQUENCE [LARGE SCALE GENOMIC DNA]</scope>
    <source>
        <strain evidence="22 23">FT127W</strain>
    </source>
</reference>
<evidence type="ECO:0000256" key="8">
    <source>
        <dbReference type="ARBA" id="ARBA00022857"/>
    </source>
</evidence>
<dbReference type="EC" id="4.2.1.136" evidence="19"/>
<keyword evidence="13" id="KW-0511">Multifunctional enzyme</keyword>
<comment type="catalytic activity">
    <reaction evidence="2 18 19">
        <text>(6R)-NADPHX = (6S)-NADPHX</text>
        <dbReference type="Rhea" id="RHEA:32227"/>
        <dbReference type="ChEBI" id="CHEBI:64076"/>
        <dbReference type="ChEBI" id="CHEBI:64077"/>
        <dbReference type="EC" id="5.1.99.6"/>
    </reaction>
</comment>
<keyword evidence="11 18" id="KW-0413">Isomerase</keyword>
<dbReference type="Proteomes" id="UP000450676">
    <property type="component" value="Unassembled WGS sequence"/>
</dbReference>
<keyword evidence="10 17" id="KW-0520">NAD</keyword>
<dbReference type="Gene3D" id="3.40.50.10260">
    <property type="entry name" value="YjeF N-terminal domain"/>
    <property type="match status" value="1"/>
</dbReference>
<dbReference type="GO" id="GO:0052855">
    <property type="term" value="F:ADP-dependent NAD(P)H-hydrate dehydratase activity"/>
    <property type="evidence" value="ECO:0007669"/>
    <property type="project" value="UniProtKB-UniRule"/>
</dbReference>
<dbReference type="PROSITE" id="PS51383">
    <property type="entry name" value="YJEF_C_3"/>
    <property type="match status" value="1"/>
</dbReference>
<evidence type="ECO:0000256" key="16">
    <source>
        <dbReference type="ARBA" id="ARBA00049209"/>
    </source>
</evidence>
<dbReference type="GO" id="GO:0110051">
    <property type="term" value="P:metabolite repair"/>
    <property type="evidence" value="ECO:0007669"/>
    <property type="project" value="TreeGrafter"/>
</dbReference>
<dbReference type="SUPFAM" id="SSF53613">
    <property type="entry name" value="Ribokinase-like"/>
    <property type="match status" value="1"/>
</dbReference>
<keyword evidence="23" id="KW-1185">Reference proteome</keyword>
<evidence type="ECO:0000256" key="4">
    <source>
        <dbReference type="ARBA" id="ARBA00009524"/>
    </source>
</evidence>
<comment type="similarity">
    <text evidence="18">Belongs to the NnrE/AIBP family.</text>
</comment>
<dbReference type="HAMAP" id="MF_01965">
    <property type="entry name" value="NADHX_dehydratase"/>
    <property type="match status" value="1"/>
</dbReference>
<evidence type="ECO:0000256" key="11">
    <source>
        <dbReference type="ARBA" id="ARBA00023235"/>
    </source>
</evidence>
<evidence type="ECO:0000256" key="9">
    <source>
        <dbReference type="ARBA" id="ARBA00022958"/>
    </source>
</evidence>
<evidence type="ECO:0000256" key="1">
    <source>
        <dbReference type="ARBA" id="ARBA00000013"/>
    </source>
</evidence>
<keyword evidence="6 17" id="KW-0547">Nucleotide-binding</keyword>
<evidence type="ECO:0000259" key="20">
    <source>
        <dbReference type="PROSITE" id="PS51383"/>
    </source>
</evidence>
<organism evidence="22 23">
    <name type="scientific">Pseudoduganella aquatica</name>
    <dbReference type="NCBI Taxonomy" id="2660641"/>
    <lineage>
        <taxon>Bacteria</taxon>
        <taxon>Pseudomonadati</taxon>
        <taxon>Pseudomonadota</taxon>
        <taxon>Betaproteobacteria</taxon>
        <taxon>Burkholderiales</taxon>
        <taxon>Oxalobacteraceae</taxon>
        <taxon>Telluria group</taxon>
        <taxon>Pseudoduganella</taxon>
    </lineage>
</organism>
<feature type="binding site" evidence="17">
    <location>
        <position position="261"/>
    </location>
    <ligand>
        <name>(6S)-NADPHX</name>
        <dbReference type="ChEBI" id="CHEBI:64076"/>
    </ligand>
</feature>
<dbReference type="Pfam" id="PF03853">
    <property type="entry name" value="YjeF_N"/>
    <property type="match status" value="1"/>
</dbReference>
<gene>
    <name evidence="18" type="primary">nnrE</name>
    <name evidence="17" type="synonym">nnrD</name>
    <name evidence="22" type="ORF">GTP77_17650</name>
</gene>
<evidence type="ECO:0000256" key="3">
    <source>
        <dbReference type="ARBA" id="ARBA00006001"/>
    </source>
</evidence>
<evidence type="ECO:0000256" key="18">
    <source>
        <dbReference type="HAMAP-Rule" id="MF_01966"/>
    </source>
</evidence>
<comment type="caution">
    <text evidence="22">The sequence shown here is derived from an EMBL/GenBank/DDBJ whole genome shotgun (WGS) entry which is preliminary data.</text>
</comment>
<feature type="binding site" evidence="18">
    <location>
        <position position="161"/>
    </location>
    <ligand>
        <name>K(+)</name>
        <dbReference type="ChEBI" id="CHEBI:29103"/>
    </ligand>
</feature>
<dbReference type="AlphaFoldDB" id="A0A7X4HDF5"/>
<dbReference type="InterPro" id="IPR036652">
    <property type="entry name" value="YjeF_N_dom_sf"/>
</dbReference>
<accession>A0A7X4HDF5</accession>
<evidence type="ECO:0000313" key="23">
    <source>
        <dbReference type="Proteomes" id="UP000450676"/>
    </source>
</evidence>
<dbReference type="InterPro" id="IPR029056">
    <property type="entry name" value="Ribokinase-like"/>
</dbReference>
<dbReference type="NCBIfam" id="TIGR00197">
    <property type="entry name" value="yjeF_nterm"/>
    <property type="match status" value="1"/>
</dbReference>
<dbReference type="InterPro" id="IPR030677">
    <property type="entry name" value="Nnr"/>
</dbReference>
<feature type="binding site" evidence="17">
    <location>
        <position position="441"/>
    </location>
    <ligand>
        <name>(6S)-NADPHX</name>
        <dbReference type="ChEBI" id="CHEBI:64076"/>
    </ligand>
</feature>
<feature type="binding site" evidence="18">
    <location>
        <position position="158"/>
    </location>
    <ligand>
        <name>(6S)-NADPHX</name>
        <dbReference type="ChEBI" id="CHEBI:64076"/>
    </ligand>
</feature>
<comment type="similarity">
    <text evidence="4 19">In the C-terminal section; belongs to the NnrD/CARKD family.</text>
</comment>
<dbReference type="PANTHER" id="PTHR12592">
    <property type="entry name" value="ATP-DEPENDENT (S)-NAD(P)H-HYDRATE DEHYDRATASE FAMILY MEMBER"/>
    <property type="match status" value="1"/>
</dbReference>
<evidence type="ECO:0000256" key="19">
    <source>
        <dbReference type="PIRNR" id="PIRNR017184"/>
    </source>
</evidence>
<dbReference type="GO" id="GO:0046872">
    <property type="term" value="F:metal ion binding"/>
    <property type="evidence" value="ECO:0007669"/>
    <property type="project" value="UniProtKB-UniRule"/>
</dbReference>
<evidence type="ECO:0000256" key="17">
    <source>
        <dbReference type="HAMAP-Rule" id="MF_01965"/>
    </source>
</evidence>
<evidence type="ECO:0000256" key="5">
    <source>
        <dbReference type="ARBA" id="ARBA00022723"/>
    </source>
</evidence>
<comment type="catalytic activity">
    <reaction evidence="15 17 19">
        <text>(6S)-NADHX + ADP = AMP + phosphate + NADH + H(+)</text>
        <dbReference type="Rhea" id="RHEA:32223"/>
        <dbReference type="ChEBI" id="CHEBI:15378"/>
        <dbReference type="ChEBI" id="CHEBI:43474"/>
        <dbReference type="ChEBI" id="CHEBI:57945"/>
        <dbReference type="ChEBI" id="CHEBI:64074"/>
        <dbReference type="ChEBI" id="CHEBI:456215"/>
        <dbReference type="ChEBI" id="CHEBI:456216"/>
        <dbReference type="EC" id="4.2.1.136"/>
    </reaction>
</comment>
<feature type="domain" description="YjeF N-terminal" evidence="21">
    <location>
        <begin position="10"/>
        <end position="218"/>
    </location>
</feature>
<feature type="binding site" evidence="18">
    <location>
        <position position="125"/>
    </location>
    <ligand>
        <name>K(+)</name>
        <dbReference type="ChEBI" id="CHEBI:29103"/>
    </ligand>
</feature>
<dbReference type="PIRSF" id="PIRSF017184">
    <property type="entry name" value="Nnr"/>
    <property type="match status" value="1"/>
</dbReference>
<dbReference type="CDD" id="cd01171">
    <property type="entry name" value="YXKO-related"/>
    <property type="match status" value="1"/>
</dbReference>
<dbReference type="EMBL" id="WWCU01000020">
    <property type="protein sequence ID" value="MYN09150.1"/>
    <property type="molecule type" value="Genomic_DNA"/>
</dbReference>
<dbReference type="PANTHER" id="PTHR12592:SF0">
    <property type="entry name" value="ATP-DEPENDENT (S)-NAD(P)H-HYDRATE DEHYDRATASE"/>
    <property type="match status" value="1"/>
</dbReference>
<feature type="binding site" evidence="17">
    <location>
        <begin position="411"/>
        <end position="415"/>
    </location>
    <ligand>
        <name>AMP</name>
        <dbReference type="ChEBI" id="CHEBI:456215"/>
    </ligand>
</feature>
<evidence type="ECO:0000256" key="7">
    <source>
        <dbReference type="ARBA" id="ARBA00022840"/>
    </source>
</evidence>
<evidence type="ECO:0000256" key="2">
    <source>
        <dbReference type="ARBA" id="ARBA00000909"/>
    </source>
</evidence>
<keyword evidence="12 17" id="KW-0456">Lyase</keyword>
<evidence type="ECO:0000256" key="14">
    <source>
        <dbReference type="ARBA" id="ARBA00025153"/>
    </source>
</evidence>
<comment type="caution">
    <text evidence="18">Lacks conserved residue(s) required for the propagation of feature annotation.</text>
</comment>
<sequence>MNPLYTVAEIRLIEHTAAQRLPPGALMQRAGQAGANAALDLLPFSTSRARVLVLAGPGNNGGDALEAAAHLAYAGAQVTILHIDSGAPSSAERGHALQRARSSAAVFAELNLEAIAGIEWNLVVDGLFGIGLKRPLEGQLRELVEAVNAMPCSRLALDVPSGLDADTGAIVGVDGVAVHATHTVTFIGDKPGLHTCDGRDHAGLVQIARLDIESAAFQPSRQHLNDVKFFARHLRGRRHNTHKGSYGSVAVLGGASGMAGAPILAARAALLTGAGRVYACFADQAPAYDSAYPELMCRQAAGFDFDAATVVAGPGLGAERRAHELLAQAIGSASPLVLDADALNLLAADPPLQAALAERASAAAAAGRTVLTPHPLEAARMLGISVSEVQADRPAAARTLAARTRAVVVLKGSGTVLAEPQGHVVINTTGNPSLATAGTGDVLAGLCGSLLAQGWPAWEAALAAVWLHGMAADVMVTEGMGPIGLTAGELIPAIRTALNRMVQHHGRGI</sequence>
<keyword evidence="8 17" id="KW-0521">NADP</keyword>
<keyword evidence="5 18" id="KW-0479">Metal-binding</keyword>
<evidence type="ECO:0000256" key="10">
    <source>
        <dbReference type="ARBA" id="ARBA00023027"/>
    </source>
</evidence>
<dbReference type="Pfam" id="PF01256">
    <property type="entry name" value="Carb_kinase"/>
    <property type="match status" value="1"/>
</dbReference>
<protein>
    <recommendedName>
        <fullName evidence="19">Bifunctional NAD(P)H-hydrate repair enzyme</fullName>
    </recommendedName>
    <alternativeName>
        <fullName evidence="19">Nicotinamide nucleotide repair protein</fullName>
    </alternativeName>
    <domain>
        <recommendedName>
            <fullName evidence="19">ADP-dependent (S)-NAD(P)H-hydrate dehydratase</fullName>
            <ecNumber evidence="19">4.2.1.136</ecNumber>
        </recommendedName>
        <alternativeName>
            <fullName evidence="19">ADP-dependent NAD(P)HX dehydratase</fullName>
        </alternativeName>
    </domain>
    <domain>
        <recommendedName>
            <fullName evidence="19">NAD(P)H-hydrate epimerase</fullName>
            <ecNumber evidence="19">5.1.99.6</ecNumber>
        </recommendedName>
    </domain>
</protein>
<evidence type="ECO:0000313" key="22">
    <source>
        <dbReference type="EMBL" id="MYN09150.1"/>
    </source>
</evidence>
<comment type="subunit">
    <text evidence="17">Homotetramer.</text>
</comment>
<comment type="cofactor">
    <cofactor evidence="17">
        <name>Mg(2+)</name>
        <dbReference type="ChEBI" id="CHEBI:18420"/>
    </cofactor>
</comment>
<dbReference type="GO" id="GO:0052856">
    <property type="term" value="F:NAD(P)HX epimerase activity"/>
    <property type="evidence" value="ECO:0007669"/>
    <property type="project" value="UniProtKB-UniRule"/>
</dbReference>
<name>A0A7X4HDF5_9BURK</name>
<feature type="binding site" evidence="17">
    <location>
        <position position="374"/>
    </location>
    <ligand>
        <name>(6S)-NADPHX</name>
        <dbReference type="ChEBI" id="CHEBI:64076"/>
    </ligand>
</feature>